<gene>
    <name evidence="2" type="ORF">ARMOST_11342</name>
</gene>
<accession>A0A284RGV5</accession>
<keyword evidence="3" id="KW-1185">Reference proteome</keyword>
<sequence length="88" mass="9956">MGTSVKPLYATTEEQEDILDALCPMYDELKIAPSWRILELSPTKLRYQKGDDTLAKAITMNRGRRIPRQYQEGFQGPQNGQSGGIRGR</sequence>
<dbReference type="OrthoDB" id="3162439at2759"/>
<evidence type="ECO:0000313" key="2">
    <source>
        <dbReference type="EMBL" id="SJL07983.1"/>
    </source>
</evidence>
<reference evidence="3" key="1">
    <citation type="journal article" date="2017" name="Nat. Ecol. Evol.">
        <title>Genome expansion and lineage-specific genetic innovations in the forest pathogenic fungi Armillaria.</title>
        <authorList>
            <person name="Sipos G."/>
            <person name="Prasanna A.N."/>
            <person name="Walter M.C."/>
            <person name="O'Connor E."/>
            <person name="Balint B."/>
            <person name="Krizsan K."/>
            <person name="Kiss B."/>
            <person name="Hess J."/>
            <person name="Varga T."/>
            <person name="Slot J."/>
            <person name="Riley R."/>
            <person name="Boka B."/>
            <person name="Rigling D."/>
            <person name="Barry K."/>
            <person name="Lee J."/>
            <person name="Mihaltcheva S."/>
            <person name="LaButti K."/>
            <person name="Lipzen A."/>
            <person name="Waldron R."/>
            <person name="Moloney N.M."/>
            <person name="Sperisen C."/>
            <person name="Kredics L."/>
            <person name="Vagvoelgyi C."/>
            <person name="Patrignani A."/>
            <person name="Fitzpatrick D."/>
            <person name="Nagy I."/>
            <person name="Doyle S."/>
            <person name="Anderson J.B."/>
            <person name="Grigoriev I.V."/>
            <person name="Gueldener U."/>
            <person name="Muensterkoetter M."/>
            <person name="Nagy L.G."/>
        </authorList>
    </citation>
    <scope>NUCLEOTIDE SEQUENCE [LARGE SCALE GENOMIC DNA]</scope>
    <source>
        <strain evidence="3">C18/9</strain>
    </source>
</reference>
<protein>
    <submittedName>
        <fullName evidence="2">Uncharacterized protein</fullName>
    </submittedName>
</protein>
<evidence type="ECO:0000256" key="1">
    <source>
        <dbReference type="SAM" id="MobiDB-lite"/>
    </source>
</evidence>
<feature type="region of interest" description="Disordered" evidence="1">
    <location>
        <begin position="64"/>
        <end position="88"/>
    </location>
</feature>
<organism evidence="2 3">
    <name type="scientific">Armillaria ostoyae</name>
    <name type="common">Armillaria root rot fungus</name>
    <dbReference type="NCBI Taxonomy" id="47428"/>
    <lineage>
        <taxon>Eukaryota</taxon>
        <taxon>Fungi</taxon>
        <taxon>Dikarya</taxon>
        <taxon>Basidiomycota</taxon>
        <taxon>Agaricomycotina</taxon>
        <taxon>Agaricomycetes</taxon>
        <taxon>Agaricomycetidae</taxon>
        <taxon>Agaricales</taxon>
        <taxon>Marasmiineae</taxon>
        <taxon>Physalacriaceae</taxon>
        <taxon>Armillaria</taxon>
    </lineage>
</organism>
<evidence type="ECO:0000313" key="3">
    <source>
        <dbReference type="Proteomes" id="UP000219338"/>
    </source>
</evidence>
<name>A0A284RGV5_ARMOS</name>
<proteinExistence type="predicted"/>
<dbReference type="EMBL" id="FUEG01000008">
    <property type="protein sequence ID" value="SJL07983.1"/>
    <property type="molecule type" value="Genomic_DNA"/>
</dbReference>
<dbReference type="AlphaFoldDB" id="A0A284RGV5"/>
<dbReference type="STRING" id="47428.A0A284RGV5"/>
<dbReference type="Proteomes" id="UP000219338">
    <property type="component" value="Unassembled WGS sequence"/>
</dbReference>